<comment type="caution">
    <text evidence="3">The sequence shown here is derived from an EMBL/GenBank/DDBJ whole genome shotgun (WGS) entry which is preliminary data.</text>
</comment>
<sequence>MVRPISVSSSSSPSSSALFSSSVSYENSTSTKESTTISSSTTTASTISWSSSSSLSSSSSDNKDSGMMGDTTETKDPMDTTTTSTTSSSSSSSSLGSSTSYTTATTTTTPVTTKFDHISIVLNTNARGVTEDLVQTAQQLSRDYDAATTISTTTTLDNQTMTIPNIQVHVTTTLQEAQQAVQQILNIAATQSTLVVPVGGDGTLTTLMDQLWQQQQQRQQQQQQTQKQQSTISFPVSFAYIPMGTGNALGSVVACQAQQSKTGRRRKRRFLQRLLRPKQTKRDLFRQTLQQLFEQVLILNNDDNNNNSNVNSVNHGCIDVVELPLMQVRTVRSKNSNDDEDDEEEEENDSVHYTFFAGVGFDSLMLQDYKDIQEWTEQKSKQKQQQHRNNIDNSKTNSKNGGGININIYKFLKDTILGGVSGYTIALFTKTLPQCLQRQAHLMQVQVTTQTPQTTHWIDHRRGDLMRPVCYNTNTNQGGTVDNNDNNHDTNNNNIDSSASPPLLLYRGQAGIVAAGTAPFYGGGLRLFPFARMTPYGMHLRIGRIHPLRGTLNIPAIFAGSYRDKRPSEFGCLDFVGTDFSVQLLHPSEGYPVQHSGESVGTCTHLHLSMNKKDTPPPIQFVTLLPPRLIVEEGEEVDDDHATEVKGR</sequence>
<dbReference type="EMBL" id="JAGRRH010000019">
    <property type="protein sequence ID" value="KAG7348826.1"/>
    <property type="molecule type" value="Genomic_DNA"/>
</dbReference>
<feature type="compositionally biased region" description="Low complexity" evidence="1">
    <location>
        <begin position="1"/>
        <end position="60"/>
    </location>
</feature>
<gene>
    <name evidence="3" type="ORF">IV203_011423</name>
</gene>
<accession>A0A9K3KSQ3</accession>
<feature type="region of interest" description="Disordered" evidence="1">
    <location>
        <begin position="1"/>
        <end position="105"/>
    </location>
</feature>
<keyword evidence="3" id="KW-0418">Kinase</keyword>
<keyword evidence="3" id="KW-0808">Transferase</keyword>
<feature type="region of interest" description="Disordered" evidence="1">
    <location>
        <begin position="376"/>
        <end position="399"/>
    </location>
</feature>
<evidence type="ECO:0000313" key="4">
    <source>
        <dbReference type="Proteomes" id="UP000693970"/>
    </source>
</evidence>
<evidence type="ECO:0000313" key="3">
    <source>
        <dbReference type="EMBL" id="KAG7348826.1"/>
    </source>
</evidence>
<name>A0A9K3KSQ3_9STRA</name>
<dbReference type="Proteomes" id="UP000693970">
    <property type="component" value="Unassembled WGS sequence"/>
</dbReference>
<dbReference type="InterPro" id="IPR001206">
    <property type="entry name" value="Diacylglycerol_kinase_cat_dom"/>
</dbReference>
<reference evidence="3" key="1">
    <citation type="journal article" date="2021" name="Sci. Rep.">
        <title>Diploid genomic architecture of Nitzschia inconspicua, an elite biomass production diatom.</title>
        <authorList>
            <person name="Oliver A."/>
            <person name="Podell S."/>
            <person name="Pinowska A."/>
            <person name="Traller J.C."/>
            <person name="Smith S.R."/>
            <person name="McClure R."/>
            <person name="Beliaev A."/>
            <person name="Bohutskyi P."/>
            <person name="Hill E.A."/>
            <person name="Rabines A."/>
            <person name="Zheng H."/>
            <person name="Allen L.Z."/>
            <person name="Kuo A."/>
            <person name="Grigoriev I.V."/>
            <person name="Allen A.E."/>
            <person name="Hazlebeck D."/>
            <person name="Allen E.E."/>
        </authorList>
    </citation>
    <scope>NUCLEOTIDE SEQUENCE</scope>
    <source>
        <strain evidence="3">Hildebrandi</strain>
    </source>
</reference>
<dbReference type="AlphaFoldDB" id="A0A9K3KSQ3"/>
<evidence type="ECO:0000256" key="1">
    <source>
        <dbReference type="SAM" id="MobiDB-lite"/>
    </source>
</evidence>
<dbReference type="OrthoDB" id="202977at2759"/>
<feature type="compositionally biased region" description="Low complexity" evidence="1">
    <location>
        <begin position="80"/>
        <end position="105"/>
    </location>
</feature>
<organism evidence="3 4">
    <name type="scientific">Nitzschia inconspicua</name>
    <dbReference type="NCBI Taxonomy" id="303405"/>
    <lineage>
        <taxon>Eukaryota</taxon>
        <taxon>Sar</taxon>
        <taxon>Stramenopiles</taxon>
        <taxon>Ochrophyta</taxon>
        <taxon>Bacillariophyta</taxon>
        <taxon>Bacillariophyceae</taxon>
        <taxon>Bacillariophycidae</taxon>
        <taxon>Bacillariales</taxon>
        <taxon>Bacillariaceae</taxon>
        <taxon>Nitzschia</taxon>
    </lineage>
</organism>
<protein>
    <submittedName>
        <fullName evidence="3">Diacylglycerol kinase catalytic domain containing protein</fullName>
    </submittedName>
</protein>
<evidence type="ECO:0000259" key="2">
    <source>
        <dbReference type="Pfam" id="PF00781"/>
    </source>
</evidence>
<feature type="region of interest" description="Disordered" evidence="1">
    <location>
        <begin position="475"/>
        <end position="496"/>
    </location>
</feature>
<keyword evidence="4" id="KW-1185">Reference proteome</keyword>
<feature type="domain" description="DAGKc" evidence="2">
    <location>
        <begin position="166"/>
        <end position="257"/>
    </location>
</feature>
<proteinExistence type="predicted"/>
<feature type="compositionally biased region" description="Polar residues" evidence="1">
    <location>
        <begin position="387"/>
        <end position="399"/>
    </location>
</feature>
<dbReference type="GO" id="GO:0016301">
    <property type="term" value="F:kinase activity"/>
    <property type="evidence" value="ECO:0007669"/>
    <property type="project" value="UniProtKB-KW"/>
</dbReference>
<dbReference type="Pfam" id="PF00781">
    <property type="entry name" value="DAGK_cat"/>
    <property type="match status" value="1"/>
</dbReference>
<reference evidence="3" key="2">
    <citation type="submission" date="2021-04" db="EMBL/GenBank/DDBJ databases">
        <authorList>
            <person name="Podell S."/>
        </authorList>
    </citation>
    <scope>NUCLEOTIDE SEQUENCE</scope>
    <source>
        <strain evidence="3">Hildebrandi</strain>
    </source>
</reference>